<keyword evidence="2" id="KW-0378">Hydrolase</keyword>
<dbReference type="EMBL" id="JBHRSP010000002">
    <property type="protein sequence ID" value="MFC3071834.1"/>
    <property type="molecule type" value="Genomic_DNA"/>
</dbReference>
<dbReference type="InterPro" id="IPR014982">
    <property type="entry name" value="GSCFA"/>
</dbReference>
<dbReference type="EC" id="3.1.-.-" evidence="2"/>
<keyword evidence="3" id="KW-1185">Reference proteome</keyword>
<reference evidence="3" key="1">
    <citation type="journal article" date="2019" name="Int. J. Syst. Evol. Microbiol.">
        <title>The Global Catalogue of Microorganisms (GCM) 10K type strain sequencing project: providing services to taxonomists for standard genome sequencing and annotation.</title>
        <authorList>
            <consortium name="The Broad Institute Genomics Platform"/>
            <consortium name="The Broad Institute Genome Sequencing Center for Infectious Disease"/>
            <person name="Wu L."/>
            <person name="Ma J."/>
        </authorList>
    </citation>
    <scope>NUCLEOTIDE SEQUENCE [LARGE SCALE GENOMIC DNA]</scope>
    <source>
        <strain evidence="3">KCTC 52677</strain>
    </source>
</reference>
<evidence type="ECO:0000313" key="2">
    <source>
        <dbReference type="EMBL" id="MFC3071834.1"/>
    </source>
</evidence>
<evidence type="ECO:0000259" key="1">
    <source>
        <dbReference type="Pfam" id="PF08885"/>
    </source>
</evidence>
<dbReference type="GO" id="GO:0016787">
    <property type="term" value="F:hydrolase activity"/>
    <property type="evidence" value="ECO:0007669"/>
    <property type="project" value="UniProtKB-KW"/>
</dbReference>
<gene>
    <name evidence="2" type="ORF">ACFOHH_01800</name>
</gene>
<name>A0ABV7DAE3_9HYPH</name>
<dbReference type="Proteomes" id="UP001595377">
    <property type="component" value="Unassembled WGS sequence"/>
</dbReference>
<accession>A0ABV7DAE3</accession>
<organism evidence="2 3">
    <name type="scientific">Shinella pollutisoli</name>
    <dbReference type="NCBI Taxonomy" id="2250594"/>
    <lineage>
        <taxon>Bacteria</taxon>
        <taxon>Pseudomonadati</taxon>
        <taxon>Pseudomonadota</taxon>
        <taxon>Alphaproteobacteria</taxon>
        <taxon>Hyphomicrobiales</taxon>
        <taxon>Rhizobiaceae</taxon>
        <taxon>Shinella</taxon>
    </lineage>
</organism>
<sequence length="383" mass="43191">MTVAGLMIRIGRSPDRGASWLSWSRPVGEAPNRQVRAHIMNPYSNLDDRAYWKRGVEAQHPLAPVDLYRKKFDIGGDDRIATAGSCFAQHIARHMRSSGYQVIDAEPPPKYMPEDLAKTFGFNLYSARYGNIYTTRQLLQLAKAAFGKWSPSQIVWEKNGRYYDALRPSVEPEGLSSPEEVMAHRLNHLHHVARMMEQATVFIFTFGLTETWEHIESGTVYPTAPGVIAGRFDPQVFRFKNLTFAETLQDFLEFRKLVRAANPTVKFLVTVSPVPLTATASGEHVLSATSYSKSVLRAVAGQLYHELDDVDYFPSYEIIASHPSRGFFYKGNMREVDNGGVNIVMKTFFSQHRPAQKAKVSSRRKAGDHDRIVCEEALLEAFG</sequence>
<dbReference type="Pfam" id="PF08885">
    <property type="entry name" value="GSCFA"/>
    <property type="match status" value="1"/>
</dbReference>
<dbReference type="RefSeq" id="WP_257313891.1">
    <property type="nucleotide sequence ID" value="NZ_JANFDG010000005.1"/>
</dbReference>
<comment type="caution">
    <text evidence="2">The sequence shown here is derived from an EMBL/GenBank/DDBJ whole genome shotgun (WGS) entry which is preliminary data.</text>
</comment>
<proteinExistence type="predicted"/>
<evidence type="ECO:0000313" key="3">
    <source>
        <dbReference type="Proteomes" id="UP001595377"/>
    </source>
</evidence>
<feature type="domain" description="GSCFA" evidence="1">
    <location>
        <begin position="79"/>
        <end position="348"/>
    </location>
</feature>
<protein>
    <submittedName>
        <fullName evidence="2">GSCFA domain-containing protein</fullName>
        <ecNumber evidence="2">3.1.-.-</ecNumber>
    </submittedName>
</protein>